<dbReference type="Pfam" id="PF03810">
    <property type="entry name" value="IBN_N"/>
    <property type="match status" value="1"/>
</dbReference>
<name>A0A821MX27_9NEOP</name>
<evidence type="ECO:0000256" key="2">
    <source>
        <dbReference type="ARBA" id="ARBA00007991"/>
    </source>
</evidence>
<dbReference type="Gene3D" id="1.25.10.10">
    <property type="entry name" value="Leucine-rich Repeat Variant"/>
    <property type="match status" value="1"/>
</dbReference>
<evidence type="ECO:0000256" key="6">
    <source>
        <dbReference type="ARBA" id="ARBA00023242"/>
    </source>
</evidence>
<dbReference type="GO" id="GO:0006606">
    <property type="term" value="P:protein import into nucleus"/>
    <property type="evidence" value="ECO:0007669"/>
    <property type="project" value="TreeGrafter"/>
</dbReference>
<organism evidence="8 9">
    <name type="scientific">Pieris macdunnoughi</name>
    <dbReference type="NCBI Taxonomy" id="345717"/>
    <lineage>
        <taxon>Eukaryota</taxon>
        <taxon>Metazoa</taxon>
        <taxon>Ecdysozoa</taxon>
        <taxon>Arthropoda</taxon>
        <taxon>Hexapoda</taxon>
        <taxon>Insecta</taxon>
        <taxon>Pterygota</taxon>
        <taxon>Neoptera</taxon>
        <taxon>Endopterygota</taxon>
        <taxon>Lepidoptera</taxon>
        <taxon>Glossata</taxon>
        <taxon>Ditrysia</taxon>
        <taxon>Papilionoidea</taxon>
        <taxon>Pieridae</taxon>
        <taxon>Pierinae</taxon>
        <taxon>Pieris</taxon>
    </lineage>
</organism>
<comment type="caution">
    <text evidence="8">The sequence shown here is derived from an EMBL/GenBank/DDBJ whole genome shotgun (WGS) entry which is preliminary data.</text>
</comment>
<comment type="subcellular location">
    <subcellularLocation>
        <location evidence="1">Nucleus</location>
    </subcellularLocation>
</comment>
<dbReference type="SMART" id="SM00913">
    <property type="entry name" value="IBN_N"/>
    <property type="match status" value="1"/>
</dbReference>
<keyword evidence="9" id="KW-1185">Reference proteome</keyword>
<protein>
    <recommendedName>
        <fullName evidence="4">Importin-13</fullName>
    </recommendedName>
</protein>
<comment type="similarity">
    <text evidence="2">Belongs to the importin beta family.</text>
</comment>
<proteinExistence type="inferred from homology"/>
<accession>A0A821MX27</accession>
<dbReference type="PROSITE" id="PS50166">
    <property type="entry name" value="IMPORTIN_B_NT"/>
    <property type="match status" value="1"/>
</dbReference>
<sequence length="939" mass="103087">MEYTVQNLEYAVSIFYNGEPEERAKAHTWLTNAQKVPEAWNFVWDLLQPTKGTVVQFYAATTLHTKILRCWNELPKESYEELLNKLLQSVMAYANGPKIVTNRLCISLAAFILQQETMDLAPILSPLTSPQNSSLLLEVLTVIPEEFSSMTMGSKRRLENLKTLNKSCPMVVNDMLKILENVYNDWSSGPPSEEIVNSWTVAATCVGSWLNVIQNEALAEISYSITDRAPLIRALQMAVHVLYTTNGIVSGSALEACEACLSSMRIATTQGDACNYENFGKTMMADLASLVGPVLAANNVPDSVNEELVCAMVTCCVSVCETHSGTVVKAINADGENSAVLPLLRLLLEAQGAPGYYPLHETRSNLLFSLWYILQDDLLGRSDSESAEKLKPIWKEVFSQLLMAFITKSEMPPESDLSRDDQELLRCYRQDIGDAVMYCFMVIGDMCWDIVATVMETAQKESRREAALHVLSSLADVAQNDKAPAALPGLLRRALQVVAETQDKRTLETALECIGTHATWINLIEETCDGYKGLGVQCVRAAGAALGRCPMPAALALRRLTTECSDAASLLVQDIVHAAMSAESVSYPWVRRQLTSAAGGALASCEHSVSSPLLLQLTEHIAQQISSQAPAGGSVSAQCAAALMSALSRQPQLAAEMFRGLLPSLTVLTTNPALVDPLFQILNNTVSALMAECEPFLDEISQLTATAFQLHPSASGFGLVVFVIQMVGPECEKANRLLNGCLRRLVQYLTSEEAKGARPDLFEALFHGLYTLTRKKTHHLEWIDSLMPELMSLAFRALVVPETRAFRTACVWIGSLATQRVQALSHFAPNVMRALILAISCEGPRGQLEAITVLVMAINRVASSPHEFKEWLRRPLAELNFPSPHVSPGDKEKFVESVIREISNKRRVLYAMREFSLACRGLAATEYGKQCIASKQLVA</sequence>
<evidence type="ECO:0000313" key="9">
    <source>
        <dbReference type="Proteomes" id="UP000663880"/>
    </source>
</evidence>
<keyword evidence="6" id="KW-0539">Nucleus</keyword>
<dbReference type="OrthoDB" id="2016913at2759"/>
<keyword evidence="5" id="KW-0813">Transport</keyword>
<dbReference type="Pfam" id="PF18773">
    <property type="entry name" value="Importin_rep"/>
    <property type="match status" value="1"/>
</dbReference>
<dbReference type="PANTHER" id="PTHR12363:SF33">
    <property type="entry name" value="IMPORTIN-13"/>
    <property type="match status" value="1"/>
</dbReference>
<evidence type="ECO:0000256" key="4">
    <source>
        <dbReference type="ARBA" id="ARBA00016020"/>
    </source>
</evidence>
<reference evidence="8" key="1">
    <citation type="submission" date="2021-02" db="EMBL/GenBank/DDBJ databases">
        <authorList>
            <person name="Steward A R."/>
        </authorList>
    </citation>
    <scope>NUCLEOTIDE SEQUENCE</scope>
</reference>
<gene>
    <name evidence="8" type="ORF">PMACD_LOCUS2087</name>
</gene>
<dbReference type="InterPro" id="IPR013598">
    <property type="entry name" value="Exportin-1/Importin-b-like"/>
</dbReference>
<dbReference type="InterPro" id="IPR001494">
    <property type="entry name" value="Importin-beta_N"/>
</dbReference>
<evidence type="ECO:0000256" key="3">
    <source>
        <dbReference type="ARBA" id="ARBA00011422"/>
    </source>
</evidence>
<dbReference type="EMBL" id="CAJOBZ010000004">
    <property type="protein sequence ID" value="CAF4776114.1"/>
    <property type="molecule type" value="Genomic_DNA"/>
</dbReference>
<dbReference type="GO" id="GO:0005737">
    <property type="term" value="C:cytoplasm"/>
    <property type="evidence" value="ECO:0007669"/>
    <property type="project" value="TreeGrafter"/>
</dbReference>
<evidence type="ECO:0000259" key="7">
    <source>
        <dbReference type="PROSITE" id="PS50166"/>
    </source>
</evidence>
<dbReference type="GO" id="GO:0031267">
    <property type="term" value="F:small GTPase binding"/>
    <property type="evidence" value="ECO:0007669"/>
    <property type="project" value="InterPro"/>
</dbReference>
<dbReference type="InterPro" id="IPR016024">
    <property type="entry name" value="ARM-type_fold"/>
</dbReference>
<dbReference type="InterPro" id="IPR040709">
    <property type="entry name" value="Importin_rep_1"/>
</dbReference>
<dbReference type="Pfam" id="PF08389">
    <property type="entry name" value="Xpo1"/>
    <property type="match status" value="1"/>
</dbReference>
<dbReference type="InterPro" id="IPR051345">
    <property type="entry name" value="Importin_beta-like_NTR"/>
</dbReference>
<evidence type="ECO:0000313" key="8">
    <source>
        <dbReference type="EMBL" id="CAF4776114.1"/>
    </source>
</evidence>
<evidence type="ECO:0000256" key="5">
    <source>
        <dbReference type="ARBA" id="ARBA00022448"/>
    </source>
</evidence>
<dbReference type="PANTHER" id="PTHR12363">
    <property type="entry name" value="TRANSPORTIN 3 AND IMPORTIN 13"/>
    <property type="match status" value="1"/>
</dbReference>
<feature type="domain" description="Importin N-terminal" evidence="7">
    <location>
        <begin position="26"/>
        <end position="92"/>
    </location>
</feature>
<evidence type="ECO:0000256" key="1">
    <source>
        <dbReference type="ARBA" id="ARBA00004123"/>
    </source>
</evidence>
<dbReference type="AlphaFoldDB" id="A0A821MX27"/>
<dbReference type="InterPro" id="IPR011989">
    <property type="entry name" value="ARM-like"/>
</dbReference>
<comment type="subunit">
    <text evidence="3">Interacts with UBC9, RAN, RBM8A, eIF-1A and PAX6.</text>
</comment>
<dbReference type="Proteomes" id="UP000663880">
    <property type="component" value="Unassembled WGS sequence"/>
</dbReference>
<dbReference type="SUPFAM" id="SSF48371">
    <property type="entry name" value="ARM repeat"/>
    <property type="match status" value="1"/>
</dbReference>
<dbReference type="GO" id="GO:0005634">
    <property type="term" value="C:nucleus"/>
    <property type="evidence" value="ECO:0007669"/>
    <property type="project" value="UniProtKB-SubCell"/>
</dbReference>